<evidence type="ECO:0000313" key="2">
    <source>
        <dbReference type="Proteomes" id="UP001062846"/>
    </source>
</evidence>
<reference evidence="1" key="1">
    <citation type="submission" date="2022-02" db="EMBL/GenBank/DDBJ databases">
        <title>Plant Genome Project.</title>
        <authorList>
            <person name="Zhang R.-G."/>
        </authorList>
    </citation>
    <scope>NUCLEOTIDE SEQUENCE</scope>
    <source>
        <strain evidence="1">AT1</strain>
    </source>
</reference>
<sequence>MQLQNPVVRPLHEMDTTTLQEILHEIPLWVKSPDYDRVDWLNQFLLNMWPYLDKAICKTMRIMARPIFAEYIGKYQIESIDFGNLSLGTLPPIIQGMKAYDTEQRELVMEPAMKWAGNPNITLVLKILSLSITVQLVDLQVFVAPRITLKHLVPTFPCFSSMVVSLMEKPHVDFGLKVLGGDIMSIPGLYRFVQETIKKQVSILYHWPQTLEIPILDASTVAVGKPVGLLHVKVIRAIRLLKMDLIGTSDPYVKLSLSEERLPAKKTTVKKRNLNPEWNENFRLIVKKPQTQVLNINVYDWDKVGAHDRLGSQVVPLKLLTPQEPKEFTLDLLKSTFTSDSHHKKPRGQIVVELTYDHFKEDSDDSSGHLERDGKKENRIDRASGNESPRGAGLLLVTVYGADDVEGGGAHNNPYIFILFRGEKKKSKMIRKTHHPMWNEDFQFMLEEPPLNDKIHIEVMSKRTRFSYRSKESLGFVEINLADVVHNGHINQKYHLIGSRNGVVHVELGWKKT</sequence>
<accession>A0ACC0MGS9</accession>
<dbReference type="Proteomes" id="UP001062846">
    <property type="component" value="Chromosome 9"/>
</dbReference>
<protein>
    <submittedName>
        <fullName evidence="1">Uncharacterized protein</fullName>
    </submittedName>
</protein>
<name>A0ACC0MGS9_RHOML</name>
<organism evidence="1 2">
    <name type="scientific">Rhododendron molle</name>
    <name type="common">Chinese azalea</name>
    <name type="synonym">Azalea mollis</name>
    <dbReference type="NCBI Taxonomy" id="49168"/>
    <lineage>
        <taxon>Eukaryota</taxon>
        <taxon>Viridiplantae</taxon>
        <taxon>Streptophyta</taxon>
        <taxon>Embryophyta</taxon>
        <taxon>Tracheophyta</taxon>
        <taxon>Spermatophyta</taxon>
        <taxon>Magnoliopsida</taxon>
        <taxon>eudicotyledons</taxon>
        <taxon>Gunneridae</taxon>
        <taxon>Pentapetalae</taxon>
        <taxon>asterids</taxon>
        <taxon>Ericales</taxon>
        <taxon>Ericaceae</taxon>
        <taxon>Ericoideae</taxon>
        <taxon>Rhodoreae</taxon>
        <taxon>Rhododendron</taxon>
    </lineage>
</organism>
<dbReference type="EMBL" id="CM046396">
    <property type="protein sequence ID" value="KAI8539794.1"/>
    <property type="molecule type" value="Genomic_DNA"/>
</dbReference>
<comment type="caution">
    <text evidence="1">The sequence shown here is derived from an EMBL/GenBank/DDBJ whole genome shotgun (WGS) entry which is preliminary data.</text>
</comment>
<evidence type="ECO:0000313" key="1">
    <source>
        <dbReference type="EMBL" id="KAI8539794.1"/>
    </source>
</evidence>
<gene>
    <name evidence="1" type="ORF">RHMOL_Rhmol09G0210600</name>
</gene>
<proteinExistence type="predicted"/>
<keyword evidence="2" id="KW-1185">Reference proteome</keyword>